<feature type="signal peptide" evidence="1">
    <location>
        <begin position="1"/>
        <end position="24"/>
    </location>
</feature>
<dbReference type="CDD" id="cd23992">
    <property type="entry name" value="PBP_GOBP"/>
    <property type="match status" value="1"/>
</dbReference>
<dbReference type="OrthoDB" id="8291666at2759"/>
<dbReference type="InterPro" id="IPR006170">
    <property type="entry name" value="PBP/GOBP"/>
</dbReference>
<reference evidence="2" key="1">
    <citation type="submission" date="2021-06" db="EMBL/GenBank/DDBJ databases">
        <authorList>
            <person name="Hodson N. C."/>
            <person name="Mongue J. A."/>
            <person name="Jaron S. K."/>
        </authorList>
    </citation>
    <scope>NUCLEOTIDE SEQUENCE</scope>
</reference>
<keyword evidence="3" id="KW-1185">Reference proteome</keyword>
<gene>
    <name evidence="2" type="ORF">AFUS01_LOCUS42018</name>
</gene>
<evidence type="ECO:0000256" key="1">
    <source>
        <dbReference type="SAM" id="SignalP"/>
    </source>
</evidence>
<evidence type="ECO:0000313" key="3">
    <source>
        <dbReference type="Proteomes" id="UP000708208"/>
    </source>
</evidence>
<organism evidence="2 3">
    <name type="scientific">Allacma fusca</name>
    <dbReference type="NCBI Taxonomy" id="39272"/>
    <lineage>
        <taxon>Eukaryota</taxon>
        <taxon>Metazoa</taxon>
        <taxon>Ecdysozoa</taxon>
        <taxon>Arthropoda</taxon>
        <taxon>Hexapoda</taxon>
        <taxon>Collembola</taxon>
        <taxon>Symphypleona</taxon>
        <taxon>Sminthuridae</taxon>
        <taxon>Allacma</taxon>
    </lineage>
</organism>
<dbReference type="GO" id="GO:0005549">
    <property type="term" value="F:odorant binding"/>
    <property type="evidence" value="ECO:0007669"/>
    <property type="project" value="InterPro"/>
</dbReference>
<dbReference type="EMBL" id="CAJVCH010564474">
    <property type="protein sequence ID" value="CAG7832331.1"/>
    <property type="molecule type" value="Genomic_DNA"/>
</dbReference>
<dbReference type="Pfam" id="PF01395">
    <property type="entry name" value="PBP_GOBP"/>
    <property type="match status" value="1"/>
</dbReference>
<comment type="caution">
    <text evidence="2">The sequence shown here is derived from an EMBL/GenBank/DDBJ whole genome shotgun (WGS) entry which is preliminary data.</text>
</comment>
<evidence type="ECO:0000313" key="2">
    <source>
        <dbReference type="EMBL" id="CAG7832331.1"/>
    </source>
</evidence>
<accession>A0A8J2LIM7</accession>
<feature type="chain" id="PRO_5035251800" evidence="1">
    <location>
        <begin position="25"/>
        <end position="166"/>
    </location>
</feature>
<dbReference type="Proteomes" id="UP000708208">
    <property type="component" value="Unassembled WGS sequence"/>
</dbReference>
<proteinExistence type="predicted"/>
<name>A0A8J2LIM7_9HEXA</name>
<protein>
    <submittedName>
        <fullName evidence="2">Uncharacterized protein</fullName>
    </submittedName>
</protein>
<sequence length="166" mass="19240">MFVKLLLSLGLTVLFGNFISPVQTSLLVPVTTIKTTVKPPTVKPFNSKRLLLSLAKRVFKQFGICNRDMRVFIPNEKEREKKIQCSVKCVLKKLFIVNDKDLINEKSMMTFLKTFLPEDYHEVTYFMMEGCVEEFVEKGFGPLQEDYCESYGEFLRCIQDNITVMV</sequence>
<keyword evidence="1" id="KW-0732">Signal</keyword>
<dbReference type="AlphaFoldDB" id="A0A8J2LIM7"/>